<comment type="caution">
    <text evidence="2">The sequence shown here is derived from an EMBL/GenBank/DDBJ whole genome shotgun (WGS) entry which is preliminary data.</text>
</comment>
<dbReference type="EMBL" id="BAABAT010000014">
    <property type="protein sequence ID" value="GAA4252812.1"/>
    <property type="molecule type" value="Genomic_DNA"/>
</dbReference>
<name>A0ABP8DCQ4_9ACTN</name>
<dbReference type="PROSITE" id="PS51257">
    <property type="entry name" value="PROKAR_LIPOPROTEIN"/>
    <property type="match status" value="1"/>
</dbReference>
<feature type="chain" id="PRO_5046613584" description="Lipoprotein" evidence="1">
    <location>
        <begin position="19"/>
        <end position="143"/>
    </location>
</feature>
<sequence length="143" mass="14814">MRAWMAVVAAVGVLAASAACGDKNDKPADDTVACLTAIQDSRGFGAKLGTSIDAARGAVQGNATSHYQAMADAKSYATDWLVKIKDLLGKDISPDLRQTLTESQATIEEIQSTLGDATANPPDATGKLAGIDGNINRVCKGKY</sequence>
<reference evidence="3" key="1">
    <citation type="journal article" date="2019" name="Int. J. Syst. Evol. Microbiol.">
        <title>The Global Catalogue of Microorganisms (GCM) 10K type strain sequencing project: providing services to taxonomists for standard genome sequencing and annotation.</title>
        <authorList>
            <consortium name="The Broad Institute Genomics Platform"/>
            <consortium name="The Broad Institute Genome Sequencing Center for Infectious Disease"/>
            <person name="Wu L."/>
            <person name="Ma J."/>
        </authorList>
    </citation>
    <scope>NUCLEOTIDE SEQUENCE [LARGE SCALE GENOMIC DNA]</scope>
    <source>
        <strain evidence="3">JCM 17441</strain>
    </source>
</reference>
<feature type="signal peptide" evidence="1">
    <location>
        <begin position="1"/>
        <end position="18"/>
    </location>
</feature>
<keyword evidence="1" id="KW-0732">Signal</keyword>
<evidence type="ECO:0008006" key="4">
    <source>
        <dbReference type="Google" id="ProtNLM"/>
    </source>
</evidence>
<dbReference type="RefSeq" id="WP_345129848.1">
    <property type="nucleotide sequence ID" value="NZ_BAABAT010000014.1"/>
</dbReference>
<evidence type="ECO:0000313" key="3">
    <source>
        <dbReference type="Proteomes" id="UP001500620"/>
    </source>
</evidence>
<protein>
    <recommendedName>
        <fullName evidence="4">Lipoprotein</fullName>
    </recommendedName>
</protein>
<keyword evidence="3" id="KW-1185">Reference proteome</keyword>
<accession>A0ABP8DCQ4</accession>
<dbReference type="Proteomes" id="UP001500620">
    <property type="component" value="Unassembled WGS sequence"/>
</dbReference>
<evidence type="ECO:0000313" key="2">
    <source>
        <dbReference type="EMBL" id="GAA4252812.1"/>
    </source>
</evidence>
<evidence type="ECO:0000256" key="1">
    <source>
        <dbReference type="SAM" id="SignalP"/>
    </source>
</evidence>
<proteinExistence type="predicted"/>
<gene>
    <name evidence="2" type="ORF">GCM10022255_051100</name>
</gene>
<organism evidence="2 3">
    <name type="scientific">Dactylosporangium darangshiense</name>
    <dbReference type="NCBI Taxonomy" id="579108"/>
    <lineage>
        <taxon>Bacteria</taxon>
        <taxon>Bacillati</taxon>
        <taxon>Actinomycetota</taxon>
        <taxon>Actinomycetes</taxon>
        <taxon>Micromonosporales</taxon>
        <taxon>Micromonosporaceae</taxon>
        <taxon>Dactylosporangium</taxon>
    </lineage>
</organism>